<reference evidence="2" key="1">
    <citation type="journal article" date="2021" name="Proc. Natl. Acad. Sci. U.S.A.">
        <title>A Catalog of Tens of Thousands of Viruses from Human Metagenomes Reveals Hidden Associations with Chronic Diseases.</title>
        <authorList>
            <person name="Tisza M.J."/>
            <person name="Buck C.B."/>
        </authorList>
    </citation>
    <scope>NUCLEOTIDE SEQUENCE</scope>
    <source>
        <strain evidence="2">CtZro7</strain>
    </source>
</reference>
<dbReference type="EMBL" id="BK015483">
    <property type="protein sequence ID" value="DAE09137.1"/>
    <property type="molecule type" value="Genomic_DNA"/>
</dbReference>
<evidence type="ECO:0000313" key="2">
    <source>
        <dbReference type="EMBL" id="DAE09137.1"/>
    </source>
</evidence>
<proteinExistence type="predicted"/>
<keyword evidence="1" id="KW-0472">Membrane</keyword>
<keyword evidence="1" id="KW-0812">Transmembrane</keyword>
<feature type="transmembrane region" description="Helical" evidence="1">
    <location>
        <begin position="42"/>
        <end position="63"/>
    </location>
</feature>
<feature type="transmembrane region" description="Helical" evidence="1">
    <location>
        <begin position="16"/>
        <end position="36"/>
    </location>
</feature>
<organism evidence="2">
    <name type="scientific">Siphoviridae sp. ctZro7</name>
    <dbReference type="NCBI Taxonomy" id="2825561"/>
    <lineage>
        <taxon>Viruses</taxon>
        <taxon>Duplodnaviria</taxon>
        <taxon>Heunggongvirae</taxon>
        <taxon>Uroviricota</taxon>
        <taxon>Caudoviricetes</taxon>
    </lineage>
</organism>
<protein>
    <recommendedName>
        <fullName evidence="3">Transmembrane protein</fullName>
    </recommendedName>
</protein>
<sequence>MARTTTWICSAIRSRLMEVLVFLLPFFVSAFLLIFFREQTTWWEHAVLIVPSLLVGVGLLWTFKRAESSDTEYLGSYVTKIRYYEPWNERVAHTRTYTDSKGNTHTETYYVTEEHSEKWAYSDHSGRERDCSSDVFSAMKERLAASPVFVDMHRDYDTRDGDAYDYPWDGRDVTLYPVTREHEYENKVKASRSVFKFEDISKEDARRIGLYDYPEIWLRDQCPILGAKFSARQERAVRVLNARYGPQKQFRLYLLFFRDKPISIVEKQRSYWQGGNKNELVVCVGLDRNNRVTWSDAFSWCDSPVLAVKSRDWFMSNRLDLCAFVSYIEPIVQKEWKRKDFSDFKYVSVELSDGQYWFIVFLMLLLNVGLSVWIVGNNYRN</sequence>
<evidence type="ECO:0000256" key="1">
    <source>
        <dbReference type="SAM" id="Phobius"/>
    </source>
</evidence>
<evidence type="ECO:0008006" key="3">
    <source>
        <dbReference type="Google" id="ProtNLM"/>
    </source>
</evidence>
<accession>A0A8S5PRQ0</accession>
<name>A0A8S5PRQ0_9CAUD</name>
<feature type="transmembrane region" description="Helical" evidence="1">
    <location>
        <begin position="356"/>
        <end position="376"/>
    </location>
</feature>
<keyword evidence="1" id="KW-1133">Transmembrane helix</keyword>